<protein>
    <recommendedName>
        <fullName evidence="5">DUF4190 domain-containing protein</fullName>
    </recommendedName>
</protein>
<feature type="compositionally biased region" description="Low complexity" evidence="1">
    <location>
        <begin position="58"/>
        <end position="71"/>
    </location>
</feature>
<dbReference type="EMBL" id="BONU01000005">
    <property type="protein sequence ID" value="GIG72715.1"/>
    <property type="molecule type" value="Genomic_DNA"/>
</dbReference>
<feature type="transmembrane region" description="Helical" evidence="2">
    <location>
        <begin position="147"/>
        <end position="173"/>
    </location>
</feature>
<keyword evidence="4" id="KW-1185">Reference proteome</keyword>
<organism evidence="3 4">
    <name type="scientific">Planosporangium flavigriseum</name>
    <dbReference type="NCBI Taxonomy" id="373681"/>
    <lineage>
        <taxon>Bacteria</taxon>
        <taxon>Bacillati</taxon>
        <taxon>Actinomycetota</taxon>
        <taxon>Actinomycetes</taxon>
        <taxon>Micromonosporales</taxon>
        <taxon>Micromonosporaceae</taxon>
        <taxon>Planosporangium</taxon>
    </lineage>
</organism>
<evidence type="ECO:0008006" key="5">
    <source>
        <dbReference type="Google" id="ProtNLM"/>
    </source>
</evidence>
<evidence type="ECO:0000256" key="1">
    <source>
        <dbReference type="SAM" id="MobiDB-lite"/>
    </source>
</evidence>
<evidence type="ECO:0000256" key="2">
    <source>
        <dbReference type="SAM" id="Phobius"/>
    </source>
</evidence>
<feature type="transmembrane region" description="Helical" evidence="2">
    <location>
        <begin position="102"/>
        <end position="135"/>
    </location>
</feature>
<dbReference type="RefSeq" id="WP_168075641.1">
    <property type="nucleotide sequence ID" value="NZ_BAAAQJ010000019.1"/>
</dbReference>
<keyword evidence="2" id="KW-1133">Transmembrane helix</keyword>
<feature type="compositionally biased region" description="Low complexity" evidence="1">
    <location>
        <begin position="15"/>
        <end position="51"/>
    </location>
</feature>
<dbReference type="AlphaFoldDB" id="A0A8J3LT23"/>
<name>A0A8J3LT23_9ACTN</name>
<dbReference type="Proteomes" id="UP000653674">
    <property type="component" value="Unassembled WGS sequence"/>
</dbReference>
<comment type="caution">
    <text evidence="3">The sequence shown here is derived from an EMBL/GenBank/DDBJ whole genome shotgun (WGS) entry which is preliminary data.</text>
</comment>
<gene>
    <name evidence="3" type="ORF">Pfl04_11190</name>
</gene>
<reference evidence="3" key="1">
    <citation type="submission" date="2021-01" db="EMBL/GenBank/DDBJ databases">
        <title>Whole genome shotgun sequence of Planosporangium flavigriseum NBRC 105377.</title>
        <authorList>
            <person name="Komaki H."/>
            <person name="Tamura T."/>
        </authorList>
    </citation>
    <scope>NUCLEOTIDE SEQUENCE</scope>
    <source>
        <strain evidence="3">NBRC 105377</strain>
    </source>
</reference>
<keyword evidence="2" id="KW-0472">Membrane</keyword>
<proteinExistence type="predicted"/>
<evidence type="ECO:0000313" key="4">
    <source>
        <dbReference type="Proteomes" id="UP000653674"/>
    </source>
</evidence>
<feature type="region of interest" description="Disordered" evidence="1">
    <location>
        <begin position="1"/>
        <end position="72"/>
    </location>
</feature>
<evidence type="ECO:0000313" key="3">
    <source>
        <dbReference type="EMBL" id="GIG72715.1"/>
    </source>
</evidence>
<keyword evidence="2" id="KW-0812">Transmembrane</keyword>
<accession>A0A8J3LT23</accession>
<sequence length="182" mass="18714">MQPGYPGSGQDPYGQQQPYVDPYAQPQYQPQQPQQPQPEQQGAQPPAGDPYGQPPQAPQYQDPYAQPTSGSPYPPAAPYAMGGYGAPMGAPPQQNNTQGLVAMILGIVSIPMAVCCSIVGIPMGIAAIVLGILGIKKADAGQASNRGQALAGAICGGAGILVAIVWFIAVFALNLNTFPTAP</sequence>